<dbReference type="STRING" id="336831.WG68_10360"/>
<evidence type="ECO:0008006" key="4">
    <source>
        <dbReference type="Google" id="ProtNLM"/>
    </source>
</evidence>
<gene>
    <name evidence="2" type="ORF">WG68_10360</name>
</gene>
<dbReference type="Proteomes" id="UP000034228">
    <property type="component" value="Unassembled WGS sequence"/>
</dbReference>
<evidence type="ECO:0000313" key="2">
    <source>
        <dbReference type="EMBL" id="KKO45444.1"/>
    </source>
</evidence>
<keyword evidence="1" id="KW-0732">Signal</keyword>
<proteinExistence type="predicted"/>
<evidence type="ECO:0000256" key="1">
    <source>
        <dbReference type="SAM" id="SignalP"/>
    </source>
</evidence>
<accession>A0A0M2V4W1</accession>
<sequence length="192" mass="21858">MRLRSLLISLLLLNACHSVAQLPEQDWPEFNCSTGSVIMNFVDLSVCVESEVYSKVQVLAGSMPTIVFEQDVARFDALFYEADASSLQILSRHLKQQTAAQTLNVLFRLPAKEQKSELELQLLQVFDMRKETKLSVYLTPGYQAYIRVNPDEADNTIYIADTKSDTLYRLVGNFTEAEARHWLSRLRPAVTH</sequence>
<feature type="chain" id="PRO_5005644397" description="Lipoprotein" evidence="1">
    <location>
        <begin position="21"/>
        <end position="192"/>
    </location>
</feature>
<dbReference type="EMBL" id="LAHO01000009">
    <property type="protein sequence ID" value="KKO45444.1"/>
    <property type="molecule type" value="Genomic_DNA"/>
</dbReference>
<protein>
    <recommendedName>
        <fullName evidence="4">Lipoprotein</fullName>
    </recommendedName>
</protein>
<dbReference type="AlphaFoldDB" id="A0A0M2V4W1"/>
<name>A0A0M2V4W1_9GAMM</name>
<dbReference type="RefSeq" id="WP_046557618.1">
    <property type="nucleotide sequence ID" value="NZ_LAHO01000009.1"/>
</dbReference>
<organism evidence="2 3">
    <name type="scientific">Arsukibacterium ikkense</name>
    <dbReference type="NCBI Taxonomy" id="336831"/>
    <lineage>
        <taxon>Bacteria</taxon>
        <taxon>Pseudomonadati</taxon>
        <taxon>Pseudomonadota</taxon>
        <taxon>Gammaproteobacteria</taxon>
        <taxon>Chromatiales</taxon>
        <taxon>Chromatiaceae</taxon>
        <taxon>Arsukibacterium</taxon>
    </lineage>
</organism>
<evidence type="ECO:0000313" key="3">
    <source>
        <dbReference type="Proteomes" id="UP000034228"/>
    </source>
</evidence>
<comment type="caution">
    <text evidence="2">The sequence shown here is derived from an EMBL/GenBank/DDBJ whole genome shotgun (WGS) entry which is preliminary data.</text>
</comment>
<reference evidence="2 3" key="1">
    <citation type="submission" date="2015-03" db="EMBL/GenBank/DDBJ databases">
        <title>Draft genome sequences of two protease-producing strains of Arsukibacterium isolated from two cold and alkaline environments.</title>
        <authorList>
            <person name="Lylloff J.E."/>
            <person name="Skov L.B."/>
            <person name="Jepsen M."/>
            <person name="Hallin P.F."/>
            <person name="Sorensen S.J."/>
            <person name="Stougaard P."/>
            <person name="Glaring M.A."/>
        </authorList>
    </citation>
    <scope>NUCLEOTIDE SEQUENCE [LARGE SCALE GENOMIC DNA]</scope>
    <source>
        <strain evidence="2 3">GCM72</strain>
    </source>
</reference>
<dbReference type="OrthoDB" id="5768844at2"/>
<feature type="signal peptide" evidence="1">
    <location>
        <begin position="1"/>
        <end position="20"/>
    </location>
</feature>
<keyword evidence="3" id="KW-1185">Reference proteome</keyword>